<name>A0A813DBD1_POLGL</name>
<keyword evidence="3" id="KW-1185">Reference proteome</keyword>
<feature type="compositionally biased region" description="Polar residues" evidence="1">
    <location>
        <begin position="62"/>
        <end position="71"/>
    </location>
</feature>
<reference evidence="2" key="1">
    <citation type="submission" date="2021-02" db="EMBL/GenBank/DDBJ databases">
        <authorList>
            <person name="Dougan E. K."/>
            <person name="Rhodes N."/>
            <person name="Thang M."/>
            <person name="Chan C."/>
        </authorList>
    </citation>
    <scope>NUCLEOTIDE SEQUENCE</scope>
</reference>
<protein>
    <submittedName>
        <fullName evidence="2">Uncharacterized protein</fullName>
    </submittedName>
</protein>
<proteinExistence type="predicted"/>
<evidence type="ECO:0000256" key="1">
    <source>
        <dbReference type="SAM" id="MobiDB-lite"/>
    </source>
</evidence>
<feature type="region of interest" description="Disordered" evidence="1">
    <location>
        <begin position="62"/>
        <end position="84"/>
    </location>
</feature>
<organism evidence="2 3">
    <name type="scientific">Polarella glacialis</name>
    <name type="common">Dinoflagellate</name>
    <dbReference type="NCBI Taxonomy" id="89957"/>
    <lineage>
        <taxon>Eukaryota</taxon>
        <taxon>Sar</taxon>
        <taxon>Alveolata</taxon>
        <taxon>Dinophyceae</taxon>
        <taxon>Suessiales</taxon>
        <taxon>Suessiaceae</taxon>
        <taxon>Polarella</taxon>
    </lineage>
</organism>
<evidence type="ECO:0000313" key="3">
    <source>
        <dbReference type="Proteomes" id="UP000654075"/>
    </source>
</evidence>
<comment type="caution">
    <text evidence="2">The sequence shown here is derived from an EMBL/GenBank/DDBJ whole genome shotgun (WGS) entry which is preliminary data.</text>
</comment>
<accession>A0A813DBD1</accession>
<evidence type="ECO:0000313" key="2">
    <source>
        <dbReference type="EMBL" id="CAE8585956.1"/>
    </source>
</evidence>
<dbReference type="AlphaFoldDB" id="A0A813DBD1"/>
<gene>
    <name evidence="2" type="ORF">PGLA1383_LOCUS4880</name>
</gene>
<dbReference type="Proteomes" id="UP000654075">
    <property type="component" value="Unassembled WGS sequence"/>
</dbReference>
<dbReference type="EMBL" id="CAJNNV010001846">
    <property type="protein sequence ID" value="CAE8585956.1"/>
    <property type="molecule type" value="Genomic_DNA"/>
</dbReference>
<sequence>MAVVRENAADSPLKTLAFQTDAFKNCDSSISRQSTLFTDDEAQMSMSRMTTAMSLCSDQLPTTTTPMSLVSQEEKPVESSGKTGMPDLQHWWVDSWFEAPELFIAQERTVDHDKDLCMASTSIKKKRKS</sequence>